<sequence>MSISIGDLGLYAFALLILFLTPGPVWLAMLARALSGGFQAAWPLALGVVIGDALWSLLAILGVSWILSEFAGFLTVMRWIAVVMFIAMGALLIRHADKTIAADSRLTRPGMWAGFVAGLICILGNPKAILFYMGFLPGFFDLSSLSVPDIVAICAISAVIPLIGNLILGASVGAVRAIMTSPKALRRMNISAGSLLIFVGLILPFV</sequence>
<evidence type="ECO:0000256" key="1">
    <source>
        <dbReference type="ARBA" id="ARBA00004651"/>
    </source>
</evidence>
<feature type="transmembrane region" description="Helical" evidence="6">
    <location>
        <begin position="150"/>
        <end position="175"/>
    </location>
</feature>
<gene>
    <name evidence="7" type="ORF">SAMN04487991_2596</name>
</gene>
<protein>
    <submittedName>
        <fullName evidence="7">Threonine/homoserine/homoserine lactone efflux protein</fullName>
    </submittedName>
</protein>
<proteinExistence type="predicted"/>
<dbReference type="Proteomes" id="UP000199630">
    <property type="component" value="Unassembled WGS sequence"/>
</dbReference>
<keyword evidence="4 6" id="KW-1133">Transmembrane helix</keyword>
<dbReference type="PANTHER" id="PTHR30086">
    <property type="entry name" value="ARGININE EXPORTER PROTEIN ARGO"/>
    <property type="match status" value="1"/>
</dbReference>
<dbReference type="Pfam" id="PF01810">
    <property type="entry name" value="LysE"/>
    <property type="match status" value="1"/>
</dbReference>
<evidence type="ECO:0000256" key="4">
    <source>
        <dbReference type="ARBA" id="ARBA00022989"/>
    </source>
</evidence>
<dbReference type="EMBL" id="FORH01000004">
    <property type="protein sequence ID" value="SFJ62298.1"/>
    <property type="molecule type" value="Genomic_DNA"/>
</dbReference>
<dbReference type="InterPro" id="IPR001123">
    <property type="entry name" value="LeuE-type"/>
</dbReference>
<evidence type="ECO:0000256" key="3">
    <source>
        <dbReference type="ARBA" id="ARBA00022692"/>
    </source>
</evidence>
<keyword evidence="5 6" id="KW-0472">Membrane</keyword>
<accession>A0A1I3SU15</accession>
<feature type="transmembrane region" description="Helical" evidence="6">
    <location>
        <begin position="43"/>
        <end position="67"/>
    </location>
</feature>
<reference evidence="8" key="1">
    <citation type="submission" date="2016-10" db="EMBL/GenBank/DDBJ databases">
        <authorList>
            <person name="Varghese N."/>
            <person name="Submissions S."/>
        </authorList>
    </citation>
    <scope>NUCLEOTIDE SEQUENCE [LARGE SCALE GENOMIC DNA]</scope>
    <source>
        <strain evidence="8">DSM 26471</strain>
    </source>
</reference>
<keyword evidence="3 6" id="KW-0812">Transmembrane</keyword>
<feature type="transmembrane region" description="Helical" evidence="6">
    <location>
        <begin position="114"/>
        <end position="135"/>
    </location>
</feature>
<evidence type="ECO:0000256" key="6">
    <source>
        <dbReference type="SAM" id="Phobius"/>
    </source>
</evidence>
<dbReference type="RefSeq" id="WP_090061112.1">
    <property type="nucleotide sequence ID" value="NZ_FORH01000004.1"/>
</dbReference>
<comment type="subcellular location">
    <subcellularLocation>
        <location evidence="1">Cell membrane</location>
        <topology evidence="1">Multi-pass membrane protein</topology>
    </subcellularLocation>
</comment>
<dbReference type="GO" id="GO:0015171">
    <property type="term" value="F:amino acid transmembrane transporter activity"/>
    <property type="evidence" value="ECO:0007669"/>
    <property type="project" value="TreeGrafter"/>
</dbReference>
<dbReference type="AlphaFoldDB" id="A0A1I3SU15"/>
<name>A0A1I3SU15_9RHOB</name>
<dbReference type="PANTHER" id="PTHR30086:SF20">
    <property type="entry name" value="ARGININE EXPORTER PROTEIN ARGO-RELATED"/>
    <property type="match status" value="1"/>
</dbReference>
<keyword evidence="2" id="KW-1003">Cell membrane</keyword>
<feature type="transmembrane region" description="Helical" evidence="6">
    <location>
        <begin position="187"/>
        <end position="205"/>
    </location>
</feature>
<evidence type="ECO:0000256" key="5">
    <source>
        <dbReference type="ARBA" id="ARBA00023136"/>
    </source>
</evidence>
<dbReference type="OrthoDB" id="9804822at2"/>
<dbReference type="GO" id="GO:0005886">
    <property type="term" value="C:plasma membrane"/>
    <property type="evidence" value="ECO:0007669"/>
    <property type="project" value="UniProtKB-SubCell"/>
</dbReference>
<dbReference type="STRING" id="588602.SAMN04487991_2596"/>
<evidence type="ECO:0000313" key="8">
    <source>
        <dbReference type="Proteomes" id="UP000199630"/>
    </source>
</evidence>
<keyword evidence="8" id="KW-1185">Reference proteome</keyword>
<feature type="transmembrane region" description="Helical" evidence="6">
    <location>
        <begin position="12"/>
        <end position="31"/>
    </location>
</feature>
<evidence type="ECO:0000313" key="7">
    <source>
        <dbReference type="EMBL" id="SFJ62298.1"/>
    </source>
</evidence>
<evidence type="ECO:0000256" key="2">
    <source>
        <dbReference type="ARBA" id="ARBA00022475"/>
    </source>
</evidence>
<feature type="transmembrane region" description="Helical" evidence="6">
    <location>
        <begin position="73"/>
        <end position="93"/>
    </location>
</feature>
<organism evidence="7 8">
    <name type="scientific">Celeribacter neptunius</name>
    <dbReference type="NCBI Taxonomy" id="588602"/>
    <lineage>
        <taxon>Bacteria</taxon>
        <taxon>Pseudomonadati</taxon>
        <taxon>Pseudomonadota</taxon>
        <taxon>Alphaproteobacteria</taxon>
        <taxon>Rhodobacterales</taxon>
        <taxon>Roseobacteraceae</taxon>
        <taxon>Celeribacter</taxon>
    </lineage>
</organism>